<dbReference type="InterPro" id="IPR006846">
    <property type="entry name" value="Ribosomal_eS30"/>
</dbReference>
<evidence type="ECO:0000313" key="6">
    <source>
        <dbReference type="Proteomes" id="UP000077266"/>
    </source>
</evidence>
<dbReference type="Pfam" id="PF04758">
    <property type="entry name" value="Ribosomal_S30"/>
    <property type="match status" value="1"/>
</dbReference>
<dbReference type="Proteomes" id="UP000077266">
    <property type="component" value="Unassembled WGS sequence"/>
</dbReference>
<evidence type="ECO:0000256" key="1">
    <source>
        <dbReference type="ARBA" id="ARBA00008450"/>
    </source>
</evidence>
<dbReference type="InParanoid" id="A0A165K9R2"/>
<evidence type="ECO:0000256" key="4">
    <source>
        <dbReference type="RuleBase" id="RU364011"/>
    </source>
</evidence>
<proteinExistence type="inferred from homology"/>
<comment type="similarity">
    <text evidence="1 4">Belongs to the eukaryotic ribosomal protein eS30 family.</text>
</comment>
<protein>
    <recommendedName>
        <fullName evidence="4">40S ribosomal protein S30</fullName>
    </recommendedName>
</protein>
<evidence type="ECO:0000313" key="5">
    <source>
        <dbReference type="EMBL" id="KZV96013.1"/>
    </source>
</evidence>
<reference evidence="5 6" key="1">
    <citation type="journal article" date="2016" name="Mol. Biol. Evol.">
        <title>Comparative Genomics of Early-Diverging Mushroom-Forming Fungi Provides Insights into the Origins of Lignocellulose Decay Capabilities.</title>
        <authorList>
            <person name="Nagy L.G."/>
            <person name="Riley R."/>
            <person name="Tritt A."/>
            <person name="Adam C."/>
            <person name="Daum C."/>
            <person name="Floudas D."/>
            <person name="Sun H."/>
            <person name="Yadav J.S."/>
            <person name="Pangilinan J."/>
            <person name="Larsson K.H."/>
            <person name="Matsuura K."/>
            <person name="Barry K."/>
            <person name="Labutti K."/>
            <person name="Kuo R."/>
            <person name="Ohm R.A."/>
            <person name="Bhattacharya S.S."/>
            <person name="Shirouzu T."/>
            <person name="Yoshinaga Y."/>
            <person name="Martin F.M."/>
            <person name="Grigoriev I.V."/>
            <person name="Hibbett D.S."/>
        </authorList>
    </citation>
    <scope>NUCLEOTIDE SEQUENCE [LARGE SCALE GENOMIC DNA]</scope>
    <source>
        <strain evidence="5 6">HHB12029</strain>
    </source>
</reference>
<dbReference type="PANTHER" id="PTHR12650">
    <property type="entry name" value="40S RIBOSOMAL PROTEIN S30/UBIQUITIN-LIKE PROTEIN FUBI"/>
    <property type="match status" value="1"/>
</dbReference>
<dbReference type="AlphaFoldDB" id="A0A165K9R2"/>
<dbReference type="STRING" id="1314781.A0A165K9R2"/>
<organism evidence="5 6">
    <name type="scientific">Exidia glandulosa HHB12029</name>
    <dbReference type="NCBI Taxonomy" id="1314781"/>
    <lineage>
        <taxon>Eukaryota</taxon>
        <taxon>Fungi</taxon>
        <taxon>Dikarya</taxon>
        <taxon>Basidiomycota</taxon>
        <taxon>Agaricomycotina</taxon>
        <taxon>Agaricomycetes</taxon>
        <taxon>Auriculariales</taxon>
        <taxon>Exidiaceae</taxon>
        <taxon>Exidia</taxon>
    </lineage>
</organism>
<dbReference type="GO" id="GO:0003735">
    <property type="term" value="F:structural constituent of ribosome"/>
    <property type="evidence" value="ECO:0007669"/>
    <property type="project" value="UniProtKB-UniRule"/>
</dbReference>
<dbReference type="PANTHER" id="PTHR12650:SF15">
    <property type="entry name" value="RIBOSOMAL PROTEIN S30, ISOFORM A"/>
    <property type="match status" value="1"/>
</dbReference>
<keyword evidence="3 4" id="KW-0687">Ribonucleoprotein</keyword>
<name>A0A165K9R2_EXIGL</name>
<keyword evidence="6" id="KW-1185">Reference proteome</keyword>
<gene>
    <name evidence="5" type="ORF">EXIGLDRAFT_765704</name>
</gene>
<keyword evidence="2 4" id="KW-0689">Ribosomal protein</keyword>
<dbReference type="EMBL" id="KV425948">
    <property type="protein sequence ID" value="KZV96013.1"/>
    <property type="molecule type" value="Genomic_DNA"/>
</dbReference>
<dbReference type="GO" id="GO:0006412">
    <property type="term" value="P:translation"/>
    <property type="evidence" value="ECO:0007669"/>
    <property type="project" value="InterPro"/>
</dbReference>
<accession>A0A165K9R2</accession>
<evidence type="ECO:0000256" key="3">
    <source>
        <dbReference type="ARBA" id="ARBA00023274"/>
    </source>
</evidence>
<dbReference type="GO" id="GO:0022627">
    <property type="term" value="C:cytosolic small ribosomal subunit"/>
    <property type="evidence" value="ECO:0007669"/>
    <property type="project" value="TreeGrafter"/>
</dbReference>
<sequence>MKASVECKNPPASNNAMAAHGSLTKSGRVKAMTPVVEKVARLKKKKSGRAGMRQRYNKRFTNVTMTPGRRRRLNPND</sequence>
<dbReference type="OrthoDB" id="199599at2759"/>
<evidence type="ECO:0000256" key="2">
    <source>
        <dbReference type="ARBA" id="ARBA00022980"/>
    </source>
</evidence>